<dbReference type="EMBL" id="CABFOC020000035">
    <property type="protein sequence ID" value="CAH0048764.1"/>
    <property type="molecule type" value="Genomic_DNA"/>
</dbReference>
<dbReference type="Proteomes" id="UP000775872">
    <property type="component" value="Unassembled WGS sequence"/>
</dbReference>
<sequence length="94" mass="10643">MADKQYKYRQEISQSMRPSHLLLLYHITLAAVEPSLALVTGEEWPGENGREHRWWTESSCCECYVSMGISEPERPAGICLMHASVLAVGPRCFC</sequence>
<gene>
    <name evidence="1" type="ORF">CSOL1703_00000711</name>
</gene>
<proteinExistence type="predicted"/>
<evidence type="ECO:0000313" key="2">
    <source>
        <dbReference type="Proteomes" id="UP000775872"/>
    </source>
</evidence>
<keyword evidence="2" id="KW-1185">Reference proteome</keyword>
<name>A0A9N9Z4H5_9HYPO</name>
<organism evidence="1 2">
    <name type="scientific">Clonostachys solani</name>
    <dbReference type="NCBI Taxonomy" id="160281"/>
    <lineage>
        <taxon>Eukaryota</taxon>
        <taxon>Fungi</taxon>
        <taxon>Dikarya</taxon>
        <taxon>Ascomycota</taxon>
        <taxon>Pezizomycotina</taxon>
        <taxon>Sordariomycetes</taxon>
        <taxon>Hypocreomycetidae</taxon>
        <taxon>Hypocreales</taxon>
        <taxon>Bionectriaceae</taxon>
        <taxon>Clonostachys</taxon>
    </lineage>
</organism>
<dbReference type="AlphaFoldDB" id="A0A9N9Z4H5"/>
<evidence type="ECO:0000313" key="1">
    <source>
        <dbReference type="EMBL" id="CAH0048764.1"/>
    </source>
</evidence>
<comment type="caution">
    <text evidence="1">The sequence shown here is derived from an EMBL/GenBank/DDBJ whole genome shotgun (WGS) entry which is preliminary data.</text>
</comment>
<dbReference type="OrthoDB" id="5147420at2759"/>
<reference evidence="1" key="1">
    <citation type="submission" date="2021-10" db="EMBL/GenBank/DDBJ databases">
        <authorList>
            <person name="Piombo E."/>
        </authorList>
    </citation>
    <scope>NUCLEOTIDE SEQUENCE</scope>
</reference>
<accession>A0A9N9Z4H5</accession>
<protein>
    <submittedName>
        <fullName evidence="1">Uncharacterized protein</fullName>
    </submittedName>
</protein>